<sequence>MTSTEEITRTVDAVVWDIGNVLIEWQPERHYDAVIGEERRRAMFDAIDLHGMNDRIDKGEPFRDTIYAVAAEHPEWERDIRRWHDEWIAMASPPITWSIELLRALRSKGIPCFALSNFGTGSFAYAETQYPFLTEFDLRFVSGQLGTIKPEARIYEIVEEESGVRPEHLLFTDDRAENVEAAAARGWQTHRFDGPAGWAERLVAEGLLTAAEAAER</sequence>
<gene>
    <name evidence="1" type="ORF">BCF33_2224</name>
</gene>
<dbReference type="PRINTS" id="PR00413">
    <property type="entry name" value="HADHALOGNASE"/>
</dbReference>
<accession>A0A2T0X329</accession>
<dbReference type="NCBIfam" id="TIGR01509">
    <property type="entry name" value="HAD-SF-IA-v3"/>
    <property type="match status" value="1"/>
</dbReference>
<keyword evidence="2" id="KW-1185">Reference proteome</keyword>
<dbReference type="EMBL" id="PVTT01000002">
    <property type="protein sequence ID" value="PRY93356.1"/>
    <property type="molecule type" value="Genomic_DNA"/>
</dbReference>
<proteinExistence type="predicted"/>
<organism evidence="1 2">
    <name type="scientific">Hasllibacter halocynthiae</name>
    <dbReference type="NCBI Taxonomy" id="595589"/>
    <lineage>
        <taxon>Bacteria</taxon>
        <taxon>Pseudomonadati</taxon>
        <taxon>Pseudomonadota</taxon>
        <taxon>Alphaproteobacteria</taxon>
        <taxon>Rhodobacterales</taxon>
        <taxon>Roseobacteraceae</taxon>
        <taxon>Hasllibacter</taxon>
    </lineage>
</organism>
<dbReference type="OrthoDB" id="9807742at2"/>
<dbReference type="Pfam" id="PF00702">
    <property type="entry name" value="Hydrolase"/>
    <property type="match status" value="1"/>
</dbReference>
<name>A0A2T0X329_9RHOB</name>
<evidence type="ECO:0000313" key="2">
    <source>
        <dbReference type="Proteomes" id="UP000238801"/>
    </source>
</evidence>
<dbReference type="SFLD" id="SFLDS00003">
    <property type="entry name" value="Haloacid_Dehalogenase"/>
    <property type="match status" value="1"/>
</dbReference>
<dbReference type="SUPFAM" id="SSF56784">
    <property type="entry name" value="HAD-like"/>
    <property type="match status" value="1"/>
</dbReference>
<dbReference type="AlphaFoldDB" id="A0A2T0X329"/>
<dbReference type="PANTHER" id="PTHR43611">
    <property type="entry name" value="ALPHA-D-GLUCOSE 1-PHOSPHATE PHOSPHATASE"/>
    <property type="match status" value="1"/>
</dbReference>
<dbReference type="InterPro" id="IPR023214">
    <property type="entry name" value="HAD_sf"/>
</dbReference>
<dbReference type="InterPro" id="IPR023198">
    <property type="entry name" value="PGP-like_dom2"/>
</dbReference>
<protein>
    <submittedName>
        <fullName evidence="1">2-haloacid dehalogenase</fullName>
    </submittedName>
</protein>
<dbReference type="SFLD" id="SFLDG01129">
    <property type="entry name" value="C1.5:_HAD__Beta-PGM__Phosphata"/>
    <property type="match status" value="1"/>
</dbReference>
<dbReference type="RefSeq" id="WP_106160958.1">
    <property type="nucleotide sequence ID" value="NZ_PVTT01000002.1"/>
</dbReference>
<comment type="caution">
    <text evidence="1">The sequence shown here is derived from an EMBL/GenBank/DDBJ whole genome shotgun (WGS) entry which is preliminary data.</text>
</comment>
<reference evidence="1 2" key="1">
    <citation type="submission" date="2018-03" db="EMBL/GenBank/DDBJ databases">
        <title>Genomic Encyclopedia of Archaeal and Bacterial Type Strains, Phase II (KMG-II): from individual species to whole genera.</title>
        <authorList>
            <person name="Goeker M."/>
        </authorList>
    </citation>
    <scope>NUCLEOTIDE SEQUENCE [LARGE SCALE GENOMIC DNA]</scope>
    <source>
        <strain evidence="1 2">DSM 29318</strain>
    </source>
</reference>
<dbReference type="Proteomes" id="UP000238801">
    <property type="component" value="Unassembled WGS sequence"/>
</dbReference>
<dbReference type="Gene3D" id="3.40.50.1000">
    <property type="entry name" value="HAD superfamily/HAD-like"/>
    <property type="match status" value="1"/>
</dbReference>
<dbReference type="InterPro" id="IPR036412">
    <property type="entry name" value="HAD-like_sf"/>
</dbReference>
<evidence type="ECO:0000313" key="1">
    <source>
        <dbReference type="EMBL" id="PRY93356.1"/>
    </source>
</evidence>
<dbReference type="Gene3D" id="1.10.150.240">
    <property type="entry name" value="Putative phosphatase, domain 2"/>
    <property type="match status" value="1"/>
</dbReference>
<dbReference type="PANTHER" id="PTHR43611:SF3">
    <property type="entry name" value="FLAVIN MONONUCLEOTIDE HYDROLASE 1, CHLOROPLATIC"/>
    <property type="match status" value="1"/>
</dbReference>
<dbReference type="CDD" id="cd02603">
    <property type="entry name" value="HAD_sEH-N_like"/>
    <property type="match status" value="1"/>
</dbReference>
<dbReference type="InterPro" id="IPR006439">
    <property type="entry name" value="HAD-SF_hydro_IA"/>
</dbReference>